<dbReference type="SUPFAM" id="SSF48264">
    <property type="entry name" value="Cytochrome P450"/>
    <property type="match status" value="1"/>
</dbReference>
<evidence type="ECO:0000256" key="3">
    <source>
        <dbReference type="ARBA" id="ARBA00022617"/>
    </source>
</evidence>
<dbReference type="InterPro" id="IPR001128">
    <property type="entry name" value="Cyt_P450"/>
</dbReference>
<dbReference type="Gene3D" id="1.10.630.10">
    <property type="entry name" value="Cytochrome P450"/>
    <property type="match status" value="1"/>
</dbReference>
<dbReference type="InterPro" id="IPR017972">
    <property type="entry name" value="Cyt_P450_CS"/>
</dbReference>
<reference evidence="11 12" key="1">
    <citation type="submission" date="2019-06" db="EMBL/GenBank/DDBJ databases">
        <title>Wine fermentation using esterase from Monascus purpureus.</title>
        <authorList>
            <person name="Geng C."/>
            <person name="Zhang Y."/>
        </authorList>
    </citation>
    <scope>NUCLEOTIDE SEQUENCE [LARGE SCALE GENOMIC DNA]</scope>
    <source>
        <strain evidence="11">HQ1</strain>
    </source>
</reference>
<keyword evidence="7 9" id="KW-0503">Monooxygenase</keyword>
<evidence type="ECO:0000256" key="5">
    <source>
        <dbReference type="ARBA" id="ARBA00023002"/>
    </source>
</evidence>
<dbReference type="PRINTS" id="PR00465">
    <property type="entry name" value="EP450IV"/>
</dbReference>
<comment type="similarity">
    <text evidence="2 9">Belongs to the cytochrome P450 family.</text>
</comment>
<dbReference type="InterPro" id="IPR036396">
    <property type="entry name" value="Cyt_P450_sf"/>
</dbReference>
<dbReference type="EMBL" id="VIFY01000425">
    <property type="protein sequence ID" value="TQB67443.1"/>
    <property type="molecule type" value="Genomic_DNA"/>
</dbReference>
<dbReference type="PROSITE" id="PS00086">
    <property type="entry name" value="CYTOCHROME_P450"/>
    <property type="match status" value="1"/>
</dbReference>
<evidence type="ECO:0000256" key="4">
    <source>
        <dbReference type="ARBA" id="ARBA00022723"/>
    </source>
</evidence>
<dbReference type="CDD" id="cd11041">
    <property type="entry name" value="CYP503A1-like"/>
    <property type="match status" value="1"/>
</dbReference>
<dbReference type="GO" id="GO:0019748">
    <property type="term" value="P:secondary metabolic process"/>
    <property type="evidence" value="ECO:0007669"/>
    <property type="project" value="UniProtKB-ARBA"/>
</dbReference>
<dbReference type="PANTHER" id="PTHR46206:SF1">
    <property type="entry name" value="P450, PUTATIVE (EUROFUNG)-RELATED"/>
    <property type="match status" value="1"/>
</dbReference>
<evidence type="ECO:0000256" key="7">
    <source>
        <dbReference type="ARBA" id="ARBA00023033"/>
    </source>
</evidence>
<evidence type="ECO:0000313" key="11">
    <source>
        <dbReference type="EMBL" id="TQB67443.1"/>
    </source>
</evidence>
<keyword evidence="3 8" id="KW-0349">Heme</keyword>
<evidence type="ECO:0008006" key="13">
    <source>
        <dbReference type="Google" id="ProtNLM"/>
    </source>
</evidence>
<evidence type="ECO:0000256" key="2">
    <source>
        <dbReference type="ARBA" id="ARBA00010617"/>
    </source>
</evidence>
<keyword evidence="4 8" id="KW-0479">Metal-binding</keyword>
<sequence>MGASTFSQSFAEGCEAWASLMLPALVGCALLIYQAFFAIQYPANLPLAGEPDGKRTFSWRTRWRYYKDCEALYRETYENYTKSGKTVLLPGLGFRRDIVLPQSAMRDIMARPEKELSHADAVLELVQLKYSLGHEKYKSDPWPCMLVKSDINSKLEAVCDGMNEELKYAFDKYIGCDTESWKEVDLLETIRMVIMAAASRFTVGFPLCRNEAYLRACWEVNDGIVMNGGLTGATPRLLRPIVGPLITMKLRRSIEQVKKQVEPIYHQRVQALSQQNSAGMPASEEPQDLFQQMLCYAQRERPGELHDLPSMSRRLCFANFAAVHQTTLLVTNMILNIVSSDPQYNTISVLRDEVNDVIGPNSGTKWTKYKVAQMIKSDSVARETMRLYSNTNRGVFRKVLVEGIKTEDGIELPKGAYVSFLGRPLQCDPEAFGDPFEYDPFRFSRIREQAPKDTKGRSSASHLSFVSTSPEHLPFGHGGHSCPGRFLVDFEIKMIVAYLLMNYDVEFPAEYKGQRPANRWMAEALMPPSGAQIRIKRRS</sequence>
<evidence type="ECO:0000256" key="10">
    <source>
        <dbReference type="SAM" id="Phobius"/>
    </source>
</evidence>
<dbReference type="InterPro" id="IPR002403">
    <property type="entry name" value="Cyt_P450_E_grp-IV"/>
</dbReference>
<dbReference type="AlphaFoldDB" id="A0A507QHZ0"/>
<dbReference type="PANTHER" id="PTHR46206">
    <property type="entry name" value="CYTOCHROME P450"/>
    <property type="match status" value="1"/>
</dbReference>
<evidence type="ECO:0000256" key="8">
    <source>
        <dbReference type="PIRSR" id="PIRSR602403-1"/>
    </source>
</evidence>
<evidence type="ECO:0000256" key="9">
    <source>
        <dbReference type="RuleBase" id="RU000461"/>
    </source>
</evidence>
<accession>A0A507QHZ0</accession>
<dbReference type="Pfam" id="PF00067">
    <property type="entry name" value="p450"/>
    <property type="match status" value="1"/>
</dbReference>
<keyword evidence="10" id="KW-0472">Membrane</keyword>
<dbReference type="Proteomes" id="UP000319663">
    <property type="component" value="Unassembled WGS sequence"/>
</dbReference>
<dbReference type="GO" id="GO:0005506">
    <property type="term" value="F:iron ion binding"/>
    <property type="evidence" value="ECO:0007669"/>
    <property type="project" value="InterPro"/>
</dbReference>
<protein>
    <recommendedName>
        <fullName evidence="13">Cytochrome P450</fullName>
    </recommendedName>
</protein>
<evidence type="ECO:0000256" key="1">
    <source>
        <dbReference type="ARBA" id="ARBA00001971"/>
    </source>
</evidence>
<feature type="transmembrane region" description="Helical" evidence="10">
    <location>
        <begin position="20"/>
        <end position="39"/>
    </location>
</feature>
<keyword evidence="5 9" id="KW-0560">Oxidoreductase</keyword>
<dbReference type="OrthoDB" id="1844152at2759"/>
<dbReference type="GO" id="GO:0004497">
    <property type="term" value="F:monooxygenase activity"/>
    <property type="evidence" value="ECO:0007669"/>
    <property type="project" value="UniProtKB-KW"/>
</dbReference>
<gene>
    <name evidence="11" type="ORF">MPDQ_005763</name>
</gene>
<comment type="caution">
    <text evidence="11">The sequence shown here is derived from an EMBL/GenBank/DDBJ whole genome shotgun (WGS) entry which is preliminary data.</text>
</comment>
<organism evidence="11 12">
    <name type="scientific">Monascus purpureus</name>
    <name type="common">Red mold</name>
    <name type="synonym">Monascus anka</name>
    <dbReference type="NCBI Taxonomy" id="5098"/>
    <lineage>
        <taxon>Eukaryota</taxon>
        <taxon>Fungi</taxon>
        <taxon>Dikarya</taxon>
        <taxon>Ascomycota</taxon>
        <taxon>Pezizomycotina</taxon>
        <taxon>Eurotiomycetes</taxon>
        <taxon>Eurotiomycetidae</taxon>
        <taxon>Eurotiales</taxon>
        <taxon>Aspergillaceae</taxon>
        <taxon>Monascus</taxon>
    </lineage>
</organism>
<keyword evidence="10" id="KW-0812">Transmembrane</keyword>
<feature type="binding site" description="axial binding residue" evidence="8">
    <location>
        <position position="482"/>
    </location>
    <ligand>
        <name>heme</name>
        <dbReference type="ChEBI" id="CHEBI:30413"/>
    </ligand>
    <ligandPart>
        <name>Fe</name>
        <dbReference type="ChEBI" id="CHEBI:18248"/>
    </ligandPart>
</feature>
<proteinExistence type="inferred from homology"/>
<keyword evidence="12" id="KW-1185">Reference proteome</keyword>
<evidence type="ECO:0000313" key="12">
    <source>
        <dbReference type="Proteomes" id="UP000319663"/>
    </source>
</evidence>
<dbReference type="GO" id="GO:0016705">
    <property type="term" value="F:oxidoreductase activity, acting on paired donors, with incorporation or reduction of molecular oxygen"/>
    <property type="evidence" value="ECO:0007669"/>
    <property type="project" value="InterPro"/>
</dbReference>
<evidence type="ECO:0000256" key="6">
    <source>
        <dbReference type="ARBA" id="ARBA00023004"/>
    </source>
</evidence>
<dbReference type="STRING" id="5098.A0A507QHZ0"/>
<keyword evidence="10" id="KW-1133">Transmembrane helix</keyword>
<keyword evidence="6 8" id="KW-0408">Iron</keyword>
<dbReference type="GO" id="GO:0020037">
    <property type="term" value="F:heme binding"/>
    <property type="evidence" value="ECO:0007669"/>
    <property type="project" value="InterPro"/>
</dbReference>
<comment type="cofactor">
    <cofactor evidence="1 8">
        <name>heme</name>
        <dbReference type="ChEBI" id="CHEBI:30413"/>
    </cofactor>
</comment>
<name>A0A507QHZ0_MONPU</name>